<feature type="non-terminal residue" evidence="1">
    <location>
        <position position="213"/>
    </location>
</feature>
<feature type="non-terminal residue" evidence="1">
    <location>
        <position position="1"/>
    </location>
</feature>
<name>A0AAE0JSU5_9PEZI</name>
<evidence type="ECO:0000313" key="2">
    <source>
        <dbReference type="Proteomes" id="UP001287356"/>
    </source>
</evidence>
<sequence length="213" mass="22657">ASPQAKGCTTTLTENIASPCSWDGTQTVYPSTTTLYKRVDCHGCDNIYVKKDIYFCPNQRINHTERAAAPSTYWSTLCGLSTTADELVERGSPMSVTAGGPQVSGMSNPGPSPIITTLPTTTTTPDLNPREVDRRSPQVDQAVAACPTTYVVQPQQSAGKTLTRYSRYTTTTLFLNCGGCPLVISTALAGYGPPGIFTKTTTLPVGIQTAYAC</sequence>
<dbReference type="Proteomes" id="UP001287356">
    <property type="component" value="Unassembled WGS sequence"/>
</dbReference>
<organism evidence="1 2">
    <name type="scientific">Lasiosphaeria ovina</name>
    <dbReference type="NCBI Taxonomy" id="92902"/>
    <lineage>
        <taxon>Eukaryota</taxon>
        <taxon>Fungi</taxon>
        <taxon>Dikarya</taxon>
        <taxon>Ascomycota</taxon>
        <taxon>Pezizomycotina</taxon>
        <taxon>Sordariomycetes</taxon>
        <taxon>Sordariomycetidae</taxon>
        <taxon>Sordariales</taxon>
        <taxon>Lasiosphaeriaceae</taxon>
        <taxon>Lasiosphaeria</taxon>
    </lineage>
</organism>
<accession>A0AAE0JSU5</accession>
<reference evidence="1" key="2">
    <citation type="submission" date="2023-06" db="EMBL/GenBank/DDBJ databases">
        <authorList>
            <consortium name="Lawrence Berkeley National Laboratory"/>
            <person name="Haridas S."/>
            <person name="Hensen N."/>
            <person name="Bonometti L."/>
            <person name="Westerberg I."/>
            <person name="Brannstrom I.O."/>
            <person name="Guillou S."/>
            <person name="Cros-Aarteil S."/>
            <person name="Calhoun S."/>
            <person name="Kuo A."/>
            <person name="Mondo S."/>
            <person name="Pangilinan J."/>
            <person name="Riley R."/>
            <person name="Labutti K."/>
            <person name="Andreopoulos B."/>
            <person name="Lipzen A."/>
            <person name="Chen C."/>
            <person name="Yanf M."/>
            <person name="Daum C."/>
            <person name="Ng V."/>
            <person name="Clum A."/>
            <person name="Steindorff A."/>
            <person name="Ohm R."/>
            <person name="Martin F."/>
            <person name="Silar P."/>
            <person name="Natvig D."/>
            <person name="Lalanne C."/>
            <person name="Gautier V."/>
            <person name="Ament-Velasquez S.L."/>
            <person name="Kruys A."/>
            <person name="Hutchinson M.I."/>
            <person name="Powell A.J."/>
            <person name="Barry K."/>
            <person name="Miller A.N."/>
            <person name="Grigoriev I.V."/>
            <person name="Debuchy R."/>
            <person name="Gladieux P."/>
            <person name="Thoren M.H."/>
            <person name="Johannesson H."/>
        </authorList>
    </citation>
    <scope>NUCLEOTIDE SEQUENCE</scope>
    <source>
        <strain evidence="1">CBS 958.72</strain>
    </source>
</reference>
<comment type="caution">
    <text evidence="1">The sequence shown here is derived from an EMBL/GenBank/DDBJ whole genome shotgun (WGS) entry which is preliminary data.</text>
</comment>
<proteinExistence type="predicted"/>
<protein>
    <submittedName>
        <fullName evidence="1">Uncharacterized protein</fullName>
    </submittedName>
</protein>
<gene>
    <name evidence="1" type="ORF">B0T24DRAFT_506462</name>
</gene>
<evidence type="ECO:0000313" key="1">
    <source>
        <dbReference type="EMBL" id="KAK3361231.1"/>
    </source>
</evidence>
<dbReference type="AlphaFoldDB" id="A0AAE0JSU5"/>
<dbReference type="EMBL" id="JAULSN010000012">
    <property type="protein sequence ID" value="KAK3361231.1"/>
    <property type="molecule type" value="Genomic_DNA"/>
</dbReference>
<keyword evidence="2" id="KW-1185">Reference proteome</keyword>
<reference evidence="1" key="1">
    <citation type="journal article" date="2023" name="Mol. Phylogenet. Evol.">
        <title>Genome-scale phylogeny and comparative genomics of the fungal order Sordariales.</title>
        <authorList>
            <person name="Hensen N."/>
            <person name="Bonometti L."/>
            <person name="Westerberg I."/>
            <person name="Brannstrom I.O."/>
            <person name="Guillou S."/>
            <person name="Cros-Aarteil S."/>
            <person name="Calhoun S."/>
            <person name="Haridas S."/>
            <person name="Kuo A."/>
            <person name="Mondo S."/>
            <person name="Pangilinan J."/>
            <person name="Riley R."/>
            <person name="LaButti K."/>
            <person name="Andreopoulos B."/>
            <person name="Lipzen A."/>
            <person name="Chen C."/>
            <person name="Yan M."/>
            <person name="Daum C."/>
            <person name="Ng V."/>
            <person name="Clum A."/>
            <person name="Steindorff A."/>
            <person name="Ohm R.A."/>
            <person name="Martin F."/>
            <person name="Silar P."/>
            <person name="Natvig D.O."/>
            <person name="Lalanne C."/>
            <person name="Gautier V."/>
            <person name="Ament-Velasquez S.L."/>
            <person name="Kruys A."/>
            <person name="Hutchinson M.I."/>
            <person name="Powell A.J."/>
            <person name="Barry K."/>
            <person name="Miller A.N."/>
            <person name="Grigoriev I.V."/>
            <person name="Debuchy R."/>
            <person name="Gladieux P."/>
            <person name="Hiltunen Thoren M."/>
            <person name="Johannesson H."/>
        </authorList>
    </citation>
    <scope>NUCLEOTIDE SEQUENCE</scope>
    <source>
        <strain evidence="1">CBS 958.72</strain>
    </source>
</reference>